<dbReference type="PANTHER" id="PTHR12110">
    <property type="entry name" value="HYDROXYPYRUVATE ISOMERASE"/>
    <property type="match status" value="1"/>
</dbReference>
<feature type="domain" description="Xylose isomerase-like TIM barrel" evidence="1">
    <location>
        <begin position="21"/>
        <end position="243"/>
    </location>
</feature>
<dbReference type="EMBL" id="DVMN01000106">
    <property type="protein sequence ID" value="HIU21742.1"/>
    <property type="molecule type" value="Genomic_DNA"/>
</dbReference>
<organism evidence="2 3">
    <name type="scientific">Candidatus Limadaptatus stercorigallinarum</name>
    <dbReference type="NCBI Taxonomy" id="2840845"/>
    <lineage>
        <taxon>Bacteria</taxon>
        <taxon>Bacillati</taxon>
        <taxon>Bacillota</taxon>
        <taxon>Clostridia</taxon>
        <taxon>Eubacteriales</taxon>
        <taxon>Candidatus Limadaptatus</taxon>
    </lineage>
</organism>
<dbReference type="PANTHER" id="PTHR12110:SF41">
    <property type="entry name" value="INOSOSE DEHYDRATASE"/>
    <property type="match status" value="1"/>
</dbReference>
<keyword evidence="2" id="KW-0413">Isomerase</keyword>
<evidence type="ECO:0000259" key="1">
    <source>
        <dbReference type="Pfam" id="PF01261"/>
    </source>
</evidence>
<dbReference type="Pfam" id="PF01261">
    <property type="entry name" value="AP_endonuc_2"/>
    <property type="match status" value="1"/>
</dbReference>
<dbReference type="GO" id="GO:0016853">
    <property type="term" value="F:isomerase activity"/>
    <property type="evidence" value="ECO:0007669"/>
    <property type="project" value="UniProtKB-KW"/>
</dbReference>
<reference evidence="2" key="2">
    <citation type="journal article" date="2021" name="PeerJ">
        <title>Extensive microbial diversity within the chicken gut microbiome revealed by metagenomics and culture.</title>
        <authorList>
            <person name="Gilroy R."/>
            <person name="Ravi A."/>
            <person name="Getino M."/>
            <person name="Pursley I."/>
            <person name="Horton D.L."/>
            <person name="Alikhan N.F."/>
            <person name="Baker D."/>
            <person name="Gharbi K."/>
            <person name="Hall N."/>
            <person name="Watson M."/>
            <person name="Adriaenssens E.M."/>
            <person name="Foster-Nyarko E."/>
            <person name="Jarju S."/>
            <person name="Secka A."/>
            <person name="Antonio M."/>
            <person name="Oren A."/>
            <person name="Chaudhuri R.R."/>
            <person name="La Ragione R."/>
            <person name="Hildebrand F."/>
            <person name="Pallen M.J."/>
        </authorList>
    </citation>
    <scope>NUCLEOTIDE SEQUENCE</scope>
    <source>
        <strain evidence="2">1063</strain>
    </source>
</reference>
<accession>A0A9D1L391</accession>
<dbReference type="SUPFAM" id="SSF51658">
    <property type="entry name" value="Xylose isomerase-like"/>
    <property type="match status" value="1"/>
</dbReference>
<sequence length="267" mass="29775">MMKLCFSTIGCPDWRFADIVSAAKDLGYSAIEIRGIEGEIYAPAIKELTDDFPRTKELLDRTGIKIAMLTSGAALADHSVKGKSVDEAKAYIDLAAKVGAEFVRVMSTDKPYFDGGDIELCKKQFEEVVKYADGSGVTPLMETNGLFIDTALLSRFLDEVGGCGGALWDVHHPYRFNDESVDTTIANLGSKIKYVHLKDSVIEKGKVSYRMMGYGDVPVKEAVAALRYNEYPGYYTLEWVKRWNKELEDAGIVFAHYAYFMKKQSHV</sequence>
<dbReference type="InterPro" id="IPR036237">
    <property type="entry name" value="Xyl_isomerase-like_sf"/>
</dbReference>
<dbReference type="InterPro" id="IPR013022">
    <property type="entry name" value="Xyl_isomerase-like_TIM-brl"/>
</dbReference>
<comment type="caution">
    <text evidence="2">The sequence shown here is derived from an EMBL/GenBank/DDBJ whole genome shotgun (WGS) entry which is preliminary data.</text>
</comment>
<evidence type="ECO:0000313" key="3">
    <source>
        <dbReference type="Proteomes" id="UP000824088"/>
    </source>
</evidence>
<dbReference type="AlphaFoldDB" id="A0A9D1L391"/>
<gene>
    <name evidence="2" type="ORF">IAD51_05890</name>
</gene>
<dbReference type="Proteomes" id="UP000824088">
    <property type="component" value="Unassembled WGS sequence"/>
</dbReference>
<dbReference type="InterPro" id="IPR050312">
    <property type="entry name" value="IolE/XylAMocC-like"/>
</dbReference>
<reference evidence="2" key="1">
    <citation type="submission" date="2020-10" db="EMBL/GenBank/DDBJ databases">
        <authorList>
            <person name="Gilroy R."/>
        </authorList>
    </citation>
    <scope>NUCLEOTIDE SEQUENCE</scope>
    <source>
        <strain evidence="2">1063</strain>
    </source>
</reference>
<name>A0A9D1L391_9FIRM</name>
<proteinExistence type="predicted"/>
<protein>
    <submittedName>
        <fullName evidence="2">Sugar phosphate isomerase/epimerase</fullName>
    </submittedName>
</protein>
<evidence type="ECO:0000313" key="2">
    <source>
        <dbReference type="EMBL" id="HIU21742.1"/>
    </source>
</evidence>
<dbReference type="Gene3D" id="3.20.20.150">
    <property type="entry name" value="Divalent-metal-dependent TIM barrel enzymes"/>
    <property type="match status" value="1"/>
</dbReference>